<dbReference type="Gene3D" id="1.10.10.60">
    <property type="entry name" value="Homeodomain-like"/>
    <property type="match status" value="1"/>
</dbReference>
<dbReference type="PANTHER" id="PTHR47506">
    <property type="entry name" value="TRANSCRIPTIONAL REGULATORY PROTEIN"/>
    <property type="match status" value="1"/>
</dbReference>
<keyword evidence="1" id="KW-0805">Transcription regulation</keyword>
<dbReference type="InterPro" id="IPR023772">
    <property type="entry name" value="DNA-bd_HTH_TetR-type_CS"/>
</dbReference>
<dbReference type="InterPro" id="IPR036271">
    <property type="entry name" value="Tet_transcr_reg_TetR-rel_C_sf"/>
</dbReference>
<evidence type="ECO:0000256" key="4">
    <source>
        <dbReference type="PROSITE-ProRule" id="PRU00335"/>
    </source>
</evidence>
<feature type="DNA-binding region" description="H-T-H motif" evidence="4">
    <location>
        <begin position="34"/>
        <end position="53"/>
    </location>
</feature>
<protein>
    <submittedName>
        <fullName evidence="6">TetR/AcrR family transcriptional regulator</fullName>
    </submittedName>
</protein>
<dbReference type="RefSeq" id="WP_120681219.1">
    <property type="nucleotide sequence ID" value="NZ_RBAL01000010.1"/>
</dbReference>
<dbReference type="SUPFAM" id="SSF48498">
    <property type="entry name" value="Tetracyclin repressor-like, C-terminal domain"/>
    <property type="match status" value="1"/>
</dbReference>
<dbReference type="Pfam" id="PF00440">
    <property type="entry name" value="TetR_N"/>
    <property type="match status" value="1"/>
</dbReference>
<evidence type="ECO:0000256" key="2">
    <source>
        <dbReference type="ARBA" id="ARBA00023125"/>
    </source>
</evidence>
<dbReference type="SUPFAM" id="SSF46689">
    <property type="entry name" value="Homeodomain-like"/>
    <property type="match status" value="1"/>
</dbReference>
<dbReference type="InterPro" id="IPR011075">
    <property type="entry name" value="TetR_C"/>
</dbReference>
<dbReference type="Gene3D" id="1.10.357.10">
    <property type="entry name" value="Tetracycline Repressor, domain 2"/>
    <property type="match status" value="1"/>
</dbReference>
<keyword evidence="7" id="KW-1185">Reference proteome</keyword>
<feature type="domain" description="HTH tetR-type" evidence="5">
    <location>
        <begin position="11"/>
        <end position="71"/>
    </location>
</feature>
<reference evidence="6 7" key="1">
    <citation type="journal article" date="2014" name="Int. J. Syst. Evol. Microbiol.">
        <title>Streptomyces hoynatensis sp. nov., isolated from deep marine sediment.</title>
        <authorList>
            <person name="Veyisoglu A."/>
            <person name="Sahin N."/>
        </authorList>
    </citation>
    <scope>NUCLEOTIDE SEQUENCE [LARGE SCALE GENOMIC DNA]</scope>
    <source>
        <strain evidence="6 7">KCTC 29097</strain>
    </source>
</reference>
<keyword evidence="2 4" id="KW-0238">DNA-binding</keyword>
<dbReference type="PROSITE" id="PS50977">
    <property type="entry name" value="HTH_TETR_2"/>
    <property type="match status" value="1"/>
</dbReference>
<evidence type="ECO:0000259" key="5">
    <source>
        <dbReference type="PROSITE" id="PS50977"/>
    </source>
</evidence>
<evidence type="ECO:0000256" key="3">
    <source>
        <dbReference type="ARBA" id="ARBA00023163"/>
    </source>
</evidence>
<dbReference type="GO" id="GO:0003677">
    <property type="term" value="F:DNA binding"/>
    <property type="evidence" value="ECO:0007669"/>
    <property type="project" value="UniProtKB-UniRule"/>
</dbReference>
<dbReference type="AlphaFoldDB" id="A0A3A9YWK4"/>
<proteinExistence type="predicted"/>
<dbReference type="Proteomes" id="UP000272474">
    <property type="component" value="Unassembled WGS sequence"/>
</dbReference>
<keyword evidence="3" id="KW-0804">Transcription</keyword>
<comment type="caution">
    <text evidence="6">The sequence shown here is derived from an EMBL/GenBank/DDBJ whole genome shotgun (WGS) entry which is preliminary data.</text>
</comment>
<evidence type="ECO:0000313" key="7">
    <source>
        <dbReference type="Proteomes" id="UP000272474"/>
    </source>
</evidence>
<evidence type="ECO:0000256" key="1">
    <source>
        <dbReference type="ARBA" id="ARBA00023015"/>
    </source>
</evidence>
<dbReference type="InterPro" id="IPR001647">
    <property type="entry name" value="HTH_TetR"/>
</dbReference>
<gene>
    <name evidence="6" type="ORF">D7294_18765</name>
</gene>
<organism evidence="6 7">
    <name type="scientific">Streptomyces hoynatensis</name>
    <dbReference type="NCBI Taxonomy" id="1141874"/>
    <lineage>
        <taxon>Bacteria</taxon>
        <taxon>Bacillati</taxon>
        <taxon>Actinomycetota</taxon>
        <taxon>Actinomycetes</taxon>
        <taxon>Kitasatosporales</taxon>
        <taxon>Streptomycetaceae</taxon>
        <taxon>Streptomyces</taxon>
    </lineage>
</organism>
<dbReference type="PANTHER" id="PTHR47506:SF1">
    <property type="entry name" value="HTH-TYPE TRANSCRIPTIONAL REGULATOR YJDC"/>
    <property type="match status" value="1"/>
</dbReference>
<dbReference type="Pfam" id="PF16925">
    <property type="entry name" value="TetR_C_13"/>
    <property type="match status" value="1"/>
</dbReference>
<dbReference type="InterPro" id="IPR009057">
    <property type="entry name" value="Homeodomain-like_sf"/>
</dbReference>
<name>A0A3A9YWK4_9ACTN</name>
<evidence type="ECO:0000313" key="6">
    <source>
        <dbReference type="EMBL" id="RKN40481.1"/>
    </source>
</evidence>
<dbReference type="OrthoDB" id="9805134at2"/>
<sequence length="199" mass="21732">MATKRRGRPRSFDRSSALERAVMVFWEHGYEATSVAELTRAMGIGAPSLYAAFGDKRTLFEEAVADYIEKYGGFIDRAMAEEPTAREAVSRALREAAVEYTRPDRPHGCLVLSAANNYSESSEEVAAGLRRRRAANLRAFESRIHADVVAGRLPESVDAASLARFYAAVMQGMSQQSRDGAGRTELEAIAEAALGVWPG</sequence>
<accession>A0A3A9YWK4</accession>
<dbReference type="PROSITE" id="PS01081">
    <property type="entry name" value="HTH_TETR_1"/>
    <property type="match status" value="1"/>
</dbReference>
<dbReference type="EMBL" id="RBAL01000010">
    <property type="protein sequence ID" value="RKN40481.1"/>
    <property type="molecule type" value="Genomic_DNA"/>
</dbReference>